<evidence type="ECO:0000256" key="1">
    <source>
        <dbReference type="SAM" id="MobiDB-lite"/>
    </source>
</evidence>
<dbReference type="AlphaFoldDB" id="A0A9P6PTE8"/>
<accession>A0A9P6PTE8</accession>
<keyword evidence="2" id="KW-0472">Membrane</keyword>
<keyword evidence="2" id="KW-1133">Transmembrane helix</keyword>
<feature type="region of interest" description="Disordered" evidence="1">
    <location>
        <begin position="373"/>
        <end position="396"/>
    </location>
</feature>
<feature type="region of interest" description="Disordered" evidence="1">
    <location>
        <begin position="506"/>
        <end position="530"/>
    </location>
</feature>
<comment type="caution">
    <text evidence="3">The sequence shown here is derived from an EMBL/GenBank/DDBJ whole genome shotgun (WGS) entry which is preliminary data.</text>
</comment>
<evidence type="ECO:0008006" key="5">
    <source>
        <dbReference type="Google" id="ProtNLM"/>
    </source>
</evidence>
<proteinExistence type="predicted"/>
<name>A0A9P6PTE8_9FUNG</name>
<dbReference type="OrthoDB" id="2431312at2759"/>
<organism evidence="3 4">
    <name type="scientific">Mortierella polycephala</name>
    <dbReference type="NCBI Taxonomy" id="41804"/>
    <lineage>
        <taxon>Eukaryota</taxon>
        <taxon>Fungi</taxon>
        <taxon>Fungi incertae sedis</taxon>
        <taxon>Mucoromycota</taxon>
        <taxon>Mortierellomycotina</taxon>
        <taxon>Mortierellomycetes</taxon>
        <taxon>Mortierellales</taxon>
        <taxon>Mortierellaceae</taxon>
        <taxon>Mortierella</taxon>
    </lineage>
</organism>
<feature type="transmembrane region" description="Helical" evidence="2">
    <location>
        <begin position="344"/>
        <end position="366"/>
    </location>
</feature>
<evidence type="ECO:0000313" key="3">
    <source>
        <dbReference type="EMBL" id="KAG0252141.1"/>
    </source>
</evidence>
<dbReference type="Proteomes" id="UP000726737">
    <property type="component" value="Unassembled WGS sequence"/>
</dbReference>
<keyword evidence="2" id="KW-0812">Transmembrane</keyword>
<feature type="region of interest" description="Disordered" evidence="1">
    <location>
        <begin position="418"/>
        <end position="447"/>
    </location>
</feature>
<feature type="compositionally biased region" description="Low complexity" evidence="1">
    <location>
        <begin position="418"/>
        <end position="441"/>
    </location>
</feature>
<dbReference type="EMBL" id="JAAAJA010000542">
    <property type="protein sequence ID" value="KAG0252141.1"/>
    <property type="molecule type" value="Genomic_DNA"/>
</dbReference>
<gene>
    <name evidence="3" type="ORF">BG011_007182</name>
</gene>
<evidence type="ECO:0000256" key="2">
    <source>
        <dbReference type="SAM" id="Phobius"/>
    </source>
</evidence>
<keyword evidence="4" id="KW-1185">Reference proteome</keyword>
<sequence>MSVPAYLYPCIAPDSSGLSVYLVGVPAGADGRLEVYNVKLSNIDLPTIILVADHTDVIYWSATAPKACLFYAGYSDSSNSPVFVQQFGTKSFITNVYPNGTVGSPASFQDKAFISPKLFSWTGSVNNLNWVTGVVNSTDSSTKSPWTGVRFSAASIVDSVHEFAVSMYPTSDALLSVGSYSPSSNAPAQGYNIVFDNTGGGVIYTALGTTSPTAAPGDHIVTLSNAQPVDMGGIKLTTNAVSLTMTNVAYILDKASDGSTLMYTISPSKSNKLGRIYAEGNVPKFPDYIATTAMGSQVVIYGSSQSGTAIFNSFDTIAGIWTGPNLMKPSDSKPPEPPSSEAPIGAIVGGVIGGLALIALVAFLFIRNRRKRSGKMDLDTKPTKAQTPQNAFQDPSIMYSPVPMVEQSYLEQQPFIQNQTVQQQQKSQPRPQPQHQQPPHQGTYDLPQQDVYTSQSLNPVQNQAAVPIIFQPCPPRHPQEHYPYTPPTLIPITATQQPTIFQHQTTGTSPTQVYQADYISPSSDAMPETS</sequence>
<reference evidence="3" key="1">
    <citation type="journal article" date="2020" name="Fungal Divers.">
        <title>Resolving the Mortierellaceae phylogeny through synthesis of multi-gene phylogenetics and phylogenomics.</title>
        <authorList>
            <person name="Vandepol N."/>
            <person name="Liber J."/>
            <person name="Desiro A."/>
            <person name="Na H."/>
            <person name="Kennedy M."/>
            <person name="Barry K."/>
            <person name="Grigoriev I.V."/>
            <person name="Miller A.N."/>
            <person name="O'Donnell K."/>
            <person name="Stajich J.E."/>
            <person name="Bonito G."/>
        </authorList>
    </citation>
    <scope>NUCLEOTIDE SEQUENCE</scope>
    <source>
        <strain evidence="3">KOD948</strain>
    </source>
</reference>
<evidence type="ECO:0000313" key="4">
    <source>
        <dbReference type="Proteomes" id="UP000726737"/>
    </source>
</evidence>
<feature type="compositionally biased region" description="Polar residues" evidence="1">
    <location>
        <begin position="383"/>
        <end position="393"/>
    </location>
</feature>
<protein>
    <recommendedName>
        <fullName evidence="5">Transmembrane protein</fullName>
    </recommendedName>
</protein>